<dbReference type="PANTHER" id="PTHR23199">
    <property type="entry name" value="NEUROTROPHIN 1-RELATED"/>
    <property type="match status" value="1"/>
</dbReference>
<evidence type="ECO:0000256" key="3">
    <source>
        <dbReference type="ARBA" id="ARBA00023180"/>
    </source>
</evidence>
<protein>
    <recommendedName>
        <fullName evidence="4">Spaetzle domain-containing protein</fullName>
    </recommendedName>
</protein>
<proteinExistence type="predicted"/>
<feature type="domain" description="Spaetzle" evidence="4">
    <location>
        <begin position="109"/>
        <end position="201"/>
    </location>
</feature>
<keyword evidence="2" id="KW-1015">Disulfide bond</keyword>
<dbReference type="GO" id="GO:0005121">
    <property type="term" value="F:Toll binding"/>
    <property type="evidence" value="ECO:0007669"/>
    <property type="project" value="TreeGrafter"/>
</dbReference>
<keyword evidence="6" id="KW-1185">Reference proteome</keyword>
<dbReference type="GO" id="GO:0045087">
    <property type="term" value="P:innate immune response"/>
    <property type="evidence" value="ECO:0007669"/>
    <property type="project" value="TreeGrafter"/>
</dbReference>
<evidence type="ECO:0000256" key="1">
    <source>
        <dbReference type="ARBA" id="ARBA00022729"/>
    </source>
</evidence>
<gene>
    <name evidence="5" type="ORF">PHAECO_LOCUS5927</name>
</gene>
<organism evidence="5 6">
    <name type="scientific">Phaedon cochleariae</name>
    <name type="common">Mustard beetle</name>
    <dbReference type="NCBI Taxonomy" id="80249"/>
    <lineage>
        <taxon>Eukaryota</taxon>
        <taxon>Metazoa</taxon>
        <taxon>Ecdysozoa</taxon>
        <taxon>Arthropoda</taxon>
        <taxon>Hexapoda</taxon>
        <taxon>Insecta</taxon>
        <taxon>Pterygota</taxon>
        <taxon>Neoptera</taxon>
        <taxon>Endopterygota</taxon>
        <taxon>Coleoptera</taxon>
        <taxon>Polyphaga</taxon>
        <taxon>Cucujiformia</taxon>
        <taxon>Chrysomeloidea</taxon>
        <taxon>Chrysomelidae</taxon>
        <taxon>Chrysomelinae</taxon>
        <taxon>Chrysomelini</taxon>
        <taxon>Phaedon</taxon>
    </lineage>
</organism>
<evidence type="ECO:0000313" key="5">
    <source>
        <dbReference type="EMBL" id="CAH1154872.1"/>
    </source>
</evidence>
<evidence type="ECO:0000313" key="6">
    <source>
        <dbReference type="Proteomes" id="UP001153737"/>
    </source>
</evidence>
<dbReference type="PANTHER" id="PTHR23199:SF12">
    <property type="entry name" value="NEUROTROPHIN 1-RELATED"/>
    <property type="match status" value="1"/>
</dbReference>
<dbReference type="AlphaFoldDB" id="A0A9P0DLM3"/>
<accession>A0A9P0DLM3</accession>
<dbReference type="SUPFAM" id="SSF57501">
    <property type="entry name" value="Cystine-knot cytokines"/>
    <property type="match status" value="1"/>
</dbReference>
<dbReference type="GO" id="GO:0021556">
    <property type="term" value="P:central nervous system formation"/>
    <property type="evidence" value="ECO:0007669"/>
    <property type="project" value="TreeGrafter"/>
</dbReference>
<dbReference type="InterPro" id="IPR032104">
    <property type="entry name" value="Spaetzle"/>
</dbReference>
<dbReference type="Gene3D" id="2.10.90.10">
    <property type="entry name" value="Cystine-knot cytokines"/>
    <property type="match status" value="1"/>
</dbReference>
<keyword evidence="1" id="KW-0732">Signal</keyword>
<reference evidence="5" key="2">
    <citation type="submission" date="2022-10" db="EMBL/GenBank/DDBJ databases">
        <authorList>
            <consortium name="ENA_rothamsted_submissions"/>
            <consortium name="culmorum"/>
            <person name="King R."/>
        </authorList>
    </citation>
    <scope>NUCLEOTIDE SEQUENCE</scope>
</reference>
<dbReference type="Pfam" id="PF16077">
    <property type="entry name" value="Spaetzle"/>
    <property type="match status" value="1"/>
</dbReference>
<sequence>MTVANEDPLNMDTKITICAVLCTFLFLIDKCEPLTKTIMKKKFIPKKTSCDSDHLCTQTEFYPTRAINKMISSKKNKNKFAHLRGNVIEPTNDVISVNARSPEDFADKNMCQTRRTSKIPMVAFDTKKRQKFIVNTKSYQQIVIYETCKEPEGPCYGNDSLPYDIQTFCKQAYSIVRLVSVSHTGQLEYGYFPVPSNCVCSYKTTNILDHT</sequence>
<dbReference type="GO" id="GO:0008083">
    <property type="term" value="F:growth factor activity"/>
    <property type="evidence" value="ECO:0007669"/>
    <property type="project" value="TreeGrafter"/>
</dbReference>
<evidence type="ECO:0000259" key="4">
    <source>
        <dbReference type="Pfam" id="PF16077"/>
    </source>
</evidence>
<dbReference type="InterPro" id="IPR052444">
    <property type="entry name" value="Spz/Toll_ligand-like"/>
</dbReference>
<keyword evidence="3" id="KW-0325">Glycoprotein</keyword>
<name>A0A9P0DLM3_PHACE</name>
<dbReference type="EMBL" id="OU896723">
    <property type="protein sequence ID" value="CAH1154872.1"/>
    <property type="molecule type" value="Genomic_DNA"/>
</dbReference>
<reference evidence="5" key="1">
    <citation type="submission" date="2022-01" db="EMBL/GenBank/DDBJ databases">
        <authorList>
            <person name="King R."/>
        </authorList>
    </citation>
    <scope>NUCLEOTIDE SEQUENCE</scope>
</reference>
<dbReference type="OrthoDB" id="6359065at2759"/>
<evidence type="ECO:0000256" key="2">
    <source>
        <dbReference type="ARBA" id="ARBA00023157"/>
    </source>
</evidence>
<dbReference type="InterPro" id="IPR029034">
    <property type="entry name" value="Cystine-knot_cytokine"/>
</dbReference>
<dbReference type="GO" id="GO:0005615">
    <property type="term" value="C:extracellular space"/>
    <property type="evidence" value="ECO:0007669"/>
    <property type="project" value="UniProtKB-ARBA"/>
</dbReference>
<dbReference type="Proteomes" id="UP001153737">
    <property type="component" value="Chromosome 17"/>
</dbReference>